<proteinExistence type="inferred from homology"/>
<dbReference type="RefSeq" id="WP_018966679.1">
    <property type="nucleotide sequence ID" value="NZ_KB899211.1"/>
</dbReference>
<dbReference type="AlphaFoldDB" id="A0A069QFU4"/>
<dbReference type="PATRIC" id="fig|1122985.7.peg.2477"/>
<protein>
    <recommendedName>
        <fullName evidence="4">DUF3109 family protein</fullName>
    </recommendedName>
</protein>
<dbReference type="eggNOG" id="COG0727">
    <property type="taxonomic scope" value="Bacteria"/>
</dbReference>
<dbReference type="InterPro" id="IPR021458">
    <property type="entry name" value="Rv0495c"/>
</dbReference>
<evidence type="ECO:0000313" key="2">
    <source>
        <dbReference type="EMBL" id="KDR51557.1"/>
    </source>
</evidence>
<dbReference type="EMBL" id="JNGW01000104">
    <property type="protein sequence ID" value="KDR51557.1"/>
    <property type="molecule type" value="Genomic_DNA"/>
</dbReference>
<dbReference type="Pfam" id="PF11307">
    <property type="entry name" value="DUF3109"/>
    <property type="match status" value="1"/>
</dbReference>
<comment type="caution">
    <text evidence="2">The sequence shown here is derived from an EMBL/GenBank/DDBJ whole genome shotgun (WGS) entry which is preliminary data.</text>
</comment>
<dbReference type="HOGENOM" id="CLU_097451_0_0_10"/>
<dbReference type="Proteomes" id="UP000027442">
    <property type="component" value="Unassembled WGS sequence"/>
</dbReference>
<reference evidence="2 3" key="1">
    <citation type="submission" date="2013-08" db="EMBL/GenBank/DDBJ databases">
        <authorList>
            <person name="Weinstock G."/>
            <person name="Sodergren E."/>
            <person name="Wylie T."/>
            <person name="Fulton L."/>
            <person name="Fulton R."/>
            <person name="Fronick C."/>
            <person name="O'Laughlin M."/>
            <person name="Godfrey J."/>
            <person name="Miner T."/>
            <person name="Herter B."/>
            <person name="Appelbaum E."/>
            <person name="Cordes M."/>
            <person name="Lek S."/>
            <person name="Wollam A."/>
            <person name="Pepin K.H."/>
            <person name="Palsikar V.B."/>
            <person name="Mitreva M."/>
            <person name="Wilson R.K."/>
        </authorList>
    </citation>
    <scope>NUCLEOTIDE SEQUENCE [LARGE SCALE GENOMIC DNA]</scope>
    <source>
        <strain evidence="2 3">ATCC 15930</strain>
    </source>
</reference>
<keyword evidence="3" id="KW-1185">Reference proteome</keyword>
<comment type="similarity">
    <text evidence="1">Belongs to the Rv0495c family.</text>
</comment>
<name>A0A069QFU4_HOYLO</name>
<organism evidence="2 3">
    <name type="scientific">Hoylesella loescheii DSM 19665 = JCM 12249 = ATCC 15930</name>
    <dbReference type="NCBI Taxonomy" id="1122985"/>
    <lineage>
        <taxon>Bacteria</taxon>
        <taxon>Pseudomonadati</taxon>
        <taxon>Bacteroidota</taxon>
        <taxon>Bacteroidia</taxon>
        <taxon>Bacteroidales</taxon>
        <taxon>Prevotellaceae</taxon>
        <taxon>Hoylesella</taxon>
    </lineage>
</organism>
<gene>
    <name evidence="2" type="ORF">HMPREF1991_02391</name>
</gene>
<evidence type="ECO:0000256" key="1">
    <source>
        <dbReference type="ARBA" id="ARBA00093770"/>
    </source>
</evidence>
<sequence length="204" mass="22713">MNNNIPPIMQVGNILISSDLITECFCCDLDACKGACCIEGDAGAPVTLDEIAAMEDNLDIVWNDLSTQAQAVIDKQGVACNDREGDLVTSIVNGKDCVFTCYDKGLCLCTFDRAHRAGLCSFRKPISCALYPIREKRFDDDLVGLNYHRWEVCKPAVKKGRELNLPLYRFLEGPLTERFGREWYAELCEVAESLKVEGEEGSKE</sequence>
<evidence type="ECO:0008006" key="4">
    <source>
        <dbReference type="Google" id="ProtNLM"/>
    </source>
</evidence>
<accession>A0A069QFU4</accession>
<evidence type="ECO:0000313" key="3">
    <source>
        <dbReference type="Proteomes" id="UP000027442"/>
    </source>
</evidence>